<feature type="binding site" evidence="3">
    <location>
        <position position="234"/>
    </location>
    <ligand>
        <name>a divalent metal cation</name>
        <dbReference type="ChEBI" id="CHEBI:60240"/>
        <label>1</label>
    </ligand>
</feature>
<dbReference type="RefSeq" id="WP_368497751.1">
    <property type="nucleotide sequence ID" value="NZ_CP162511.1"/>
</dbReference>
<protein>
    <recommendedName>
        <fullName evidence="2">GTP cyclohydrolase 1 type 2 homolog</fullName>
    </recommendedName>
</protein>
<organism evidence="4">
    <name type="scientific">Herbiconiux sp. A18JL235</name>
    <dbReference type="NCBI Taxonomy" id="3152363"/>
    <lineage>
        <taxon>Bacteria</taxon>
        <taxon>Bacillati</taxon>
        <taxon>Actinomycetota</taxon>
        <taxon>Actinomycetes</taxon>
        <taxon>Micrococcales</taxon>
        <taxon>Microbacteriaceae</taxon>
        <taxon>Herbiconiux</taxon>
    </lineage>
</organism>
<keyword evidence="3" id="KW-0479">Metal-binding</keyword>
<dbReference type="Pfam" id="PF01784">
    <property type="entry name" value="DUF34_NIF3"/>
    <property type="match status" value="1"/>
</dbReference>
<evidence type="ECO:0000313" key="4">
    <source>
        <dbReference type="EMBL" id="XDI05363.1"/>
    </source>
</evidence>
<feature type="binding site" evidence="3">
    <location>
        <position position="71"/>
    </location>
    <ligand>
        <name>a divalent metal cation</name>
        <dbReference type="ChEBI" id="CHEBI:60240"/>
        <label>1</label>
    </ligand>
</feature>
<evidence type="ECO:0000256" key="3">
    <source>
        <dbReference type="PIRSR" id="PIRSR602678-1"/>
    </source>
</evidence>
<gene>
    <name evidence="4" type="ORF">ABFY20_18905</name>
</gene>
<evidence type="ECO:0000256" key="2">
    <source>
        <dbReference type="ARBA" id="ARBA00022112"/>
    </source>
</evidence>
<dbReference type="InterPro" id="IPR002678">
    <property type="entry name" value="DUF34/NIF3"/>
</dbReference>
<reference evidence="4" key="1">
    <citation type="submission" date="2024-05" db="EMBL/GenBank/DDBJ databases">
        <title>Herbiconiux sp. A18JL235.</title>
        <authorList>
            <person name="Zhang G."/>
        </authorList>
    </citation>
    <scope>NUCLEOTIDE SEQUENCE</scope>
    <source>
        <strain evidence="4">A18JL235</strain>
    </source>
</reference>
<proteinExistence type="inferred from homology"/>
<dbReference type="Gene3D" id="3.40.1390.30">
    <property type="entry name" value="NIF3 (NGG1p interacting factor 3)-like"/>
    <property type="match status" value="1"/>
</dbReference>
<dbReference type="AlphaFoldDB" id="A0AB39BG37"/>
<dbReference type="SUPFAM" id="SSF102705">
    <property type="entry name" value="NIF3 (NGG1p interacting factor 3)-like"/>
    <property type="match status" value="1"/>
</dbReference>
<sequence length="279" mass="30763">MTGEPPTARAFADRIVAKLAADGVDWQRSNADGFVLGDPDVPVRGVAVVFEPTLEALQRAAERDLNLVISHEAASWYGFDSLGLMRGDVVTRTKTRFAREHGMAVWRIHDHLHRMQPEPVFTELMEVLGFTPFFGPEADFAHIAIPERTLHDLAEELGAKLGTTNISVVGDPEMAVRSIGIGAHTLPTALPALRASDVVILGETAEYDTFEYVRDANQLGMRKAVIRIAHERLEEWGMAAFARLLRPLLPEARVEWLPNGDPFMAYLPDSSEGDARVSS</sequence>
<evidence type="ECO:0000256" key="1">
    <source>
        <dbReference type="ARBA" id="ARBA00006964"/>
    </source>
</evidence>
<dbReference type="EMBL" id="CP162511">
    <property type="protein sequence ID" value="XDI05363.1"/>
    <property type="molecule type" value="Genomic_DNA"/>
</dbReference>
<comment type="similarity">
    <text evidence="1">Belongs to the GTP cyclohydrolase I type 2/NIF3 family.</text>
</comment>
<name>A0AB39BG37_9MICO</name>
<feature type="binding site" evidence="3">
    <location>
        <position position="230"/>
    </location>
    <ligand>
        <name>a divalent metal cation</name>
        <dbReference type="ChEBI" id="CHEBI:60240"/>
        <label>1</label>
    </ligand>
</feature>
<dbReference type="GO" id="GO:0046872">
    <property type="term" value="F:metal ion binding"/>
    <property type="evidence" value="ECO:0007669"/>
    <property type="project" value="UniProtKB-KW"/>
</dbReference>
<dbReference type="InterPro" id="IPR036069">
    <property type="entry name" value="DUF34/NIF3_sf"/>
</dbReference>
<accession>A0AB39BG37</accession>